<sequence length="54" mass="6011">MKMEILIPSFSLKSCSSNGEMVGSILPLKRQLLKEGRPDPSPLQTAWLKELNVV</sequence>
<reference evidence="1" key="1">
    <citation type="submission" date="2018-02" db="EMBL/GenBank/DDBJ databases">
        <title>Rhizophora mucronata_Transcriptome.</title>
        <authorList>
            <person name="Meera S.P."/>
            <person name="Sreeshan A."/>
            <person name="Augustine A."/>
        </authorList>
    </citation>
    <scope>NUCLEOTIDE SEQUENCE</scope>
    <source>
        <tissue evidence="1">Leaf</tissue>
    </source>
</reference>
<proteinExistence type="predicted"/>
<name>A0A2P2MVY1_RHIMU</name>
<protein>
    <submittedName>
        <fullName evidence="1">Uncharacterized protein</fullName>
    </submittedName>
</protein>
<dbReference type="EMBL" id="GGEC01053874">
    <property type="protein sequence ID" value="MBX34358.1"/>
    <property type="molecule type" value="Transcribed_RNA"/>
</dbReference>
<evidence type="ECO:0000313" key="1">
    <source>
        <dbReference type="EMBL" id="MBX34370.1"/>
    </source>
</evidence>
<dbReference type="EMBL" id="GGEC01053878">
    <property type="protein sequence ID" value="MBX34362.1"/>
    <property type="molecule type" value="Transcribed_RNA"/>
</dbReference>
<dbReference type="AlphaFoldDB" id="A0A2P2MVY1"/>
<organism evidence="1">
    <name type="scientific">Rhizophora mucronata</name>
    <name type="common">Asiatic mangrove</name>
    <dbReference type="NCBI Taxonomy" id="61149"/>
    <lineage>
        <taxon>Eukaryota</taxon>
        <taxon>Viridiplantae</taxon>
        <taxon>Streptophyta</taxon>
        <taxon>Embryophyta</taxon>
        <taxon>Tracheophyta</taxon>
        <taxon>Spermatophyta</taxon>
        <taxon>Magnoliopsida</taxon>
        <taxon>eudicotyledons</taxon>
        <taxon>Gunneridae</taxon>
        <taxon>Pentapetalae</taxon>
        <taxon>rosids</taxon>
        <taxon>fabids</taxon>
        <taxon>Malpighiales</taxon>
        <taxon>Rhizophoraceae</taxon>
        <taxon>Rhizophora</taxon>
    </lineage>
</organism>
<accession>A0A2P2MVY1</accession>
<dbReference type="EMBL" id="GGEC01053887">
    <property type="protein sequence ID" value="MBX34371.1"/>
    <property type="molecule type" value="Transcribed_RNA"/>
</dbReference>
<dbReference type="EMBL" id="GGEC01053886">
    <property type="protein sequence ID" value="MBX34370.1"/>
    <property type="molecule type" value="Transcribed_RNA"/>
</dbReference>